<organism evidence="1 2">
    <name type="scientific">Cognatiyoonia sediminum</name>
    <dbReference type="NCBI Taxonomy" id="1508389"/>
    <lineage>
        <taxon>Bacteria</taxon>
        <taxon>Pseudomonadati</taxon>
        <taxon>Pseudomonadota</taxon>
        <taxon>Alphaproteobacteria</taxon>
        <taxon>Rhodobacterales</taxon>
        <taxon>Paracoccaceae</taxon>
        <taxon>Cognatiyoonia</taxon>
    </lineage>
</organism>
<reference evidence="1 2" key="1">
    <citation type="submission" date="2016-11" db="EMBL/GenBank/DDBJ databases">
        <authorList>
            <person name="Jaros S."/>
            <person name="Januszkiewicz K."/>
            <person name="Wedrychowicz H."/>
        </authorList>
    </citation>
    <scope>NUCLEOTIDE SEQUENCE [LARGE SCALE GENOMIC DNA]</scope>
    <source>
        <strain evidence="1 2">DSM 28715</strain>
    </source>
</reference>
<dbReference type="RefSeq" id="WP_072899754.1">
    <property type="nucleotide sequence ID" value="NZ_FQXB01000001.1"/>
</dbReference>
<dbReference type="PROSITE" id="PS51257">
    <property type="entry name" value="PROKAR_LIPOPROTEIN"/>
    <property type="match status" value="1"/>
</dbReference>
<protein>
    <submittedName>
        <fullName evidence="1">Uncharacterized protein</fullName>
    </submittedName>
</protein>
<dbReference type="EMBL" id="FQXB01000001">
    <property type="protein sequence ID" value="SHG80568.1"/>
    <property type="molecule type" value="Genomic_DNA"/>
</dbReference>
<keyword evidence="2" id="KW-1185">Reference proteome</keyword>
<dbReference type="STRING" id="1508389.SAMN05444003_1011"/>
<evidence type="ECO:0000313" key="1">
    <source>
        <dbReference type="EMBL" id="SHG80568.1"/>
    </source>
</evidence>
<accession>A0A1M5MTF8</accession>
<sequence>MMKQIALVSGFAALSACSGGLEVPDLRGAGEGLFGSGSDAAVEDAAPALTAKERLVAAVEAQGCVIDPTTINAVLASAQLSTDDLQTVVPELEAEGRIVGAGETALRIVSANCPAV</sequence>
<evidence type="ECO:0000313" key="2">
    <source>
        <dbReference type="Proteomes" id="UP000184074"/>
    </source>
</evidence>
<dbReference type="AlphaFoldDB" id="A0A1M5MTF8"/>
<dbReference type="Proteomes" id="UP000184074">
    <property type="component" value="Unassembled WGS sequence"/>
</dbReference>
<proteinExistence type="predicted"/>
<name>A0A1M5MTF8_9RHOB</name>
<gene>
    <name evidence="1" type="ORF">SAMN05444003_1011</name>
</gene>
<dbReference type="OrthoDB" id="7875834at2"/>